<evidence type="ECO:0000313" key="2">
    <source>
        <dbReference type="EMBL" id="SDI64896.1"/>
    </source>
</evidence>
<dbReference type="Proteomes" id="UP000198900">
    <property type="component" value="Unassembled WGS sequence"/>
</dbReference>
<dbReference type="InterPro" id="IPR036388">
    <property type="entry name" value="WH-like_DNA-bd_sf"/>
</dbReference>
<dbReference type="InterPro" id="IPR036390">
    <property type="entry name" value="WH_DNA-bd_sf"/>
</dbReference>
<evidence type="ECO:0000259" key="1">
    <source>
        <dbReference type="Pfam" id="PF12802"/>
    </source>
</evidence>
<name>A0A7Z7BBY1_9BURK</name>
<dbReference type="Pfam" id="PF12802">
    <property type="entry name" value="MarR_2"/>
    <property type="match status" value="1"/>
</dbReference>
<protein>
    <submittedName>
        <fullName evidence="2">MarR family protein</fullName>
    </submittedName>
</protein>
<dbReference type="AlphaFoldDB" id="A0A7Z7BBY1"/>
<evidence type="ECO:0000313" key="3">
    <source>
        <dbReference type="Proteomes" id="UP000198900"/>
    </source>
</evidence>
<proteinExistence type="predicted"/>
<dbReference type="GO" id="GO:0003700">
    <property type="term" value="F:DNA-binding transcription factor activity"/>
    <property type="evidence" value="ECO:0007669"/>
    <property type="project" value="InterPro"/>
</dbReference>
<dbReference type="RefSeq" id="WP_167306581.1">
    <property type="nucleotide sequence ID" value="NZ_FNDI01000021.1"/>
</dbReference>
<dbReference type="SUPFAM" id="SSF46785">
    <property type="entry name" value="Winged helix' DNA-binding domain"/>
    <property type="match status" value="1"/>
</dbReference>
<reference evidence="2" key="1">
    <citation type="submission" date="2016-10" db="EMBL/GenBank/DDBJ databases">
        <authorList>
            <person name="Varghese N."/>
            <person name="Submissions S."/>
        </authorList>
    </citation>
    <scope>NUCLEOTIDE SEQUENCE [LARGE SCALE GENOMIC DNA]</scope>
    <source>
        <strain evidence="2">YR281</strain>
    </source>
</reference>
<dbReference type="InterPro" id="IPR000835">
    <property type="entry name" value="HTH_MarR-typ"/>
</dbReference>
<dbReference type="EMBL" id="FNDI01000021">
    <property type="protein sequence ID" value="SDI64896.1"/>
    <property type="molecule type" value="Genomic_DNA"/>
</dbReference>
<comment type="caution">
    <text evidence="2">The sequence shown here is derived from an EMBL/GenBank/DDBJ whole genome shotgun (WGS) entry which is preliminary data.</text>
</comment>
<organism evidence="2 3">
    <name type="scientific">Paraburkholderia steynii</name>
    <dbReference type="NCBI Taxonomy" id="1245441"/>
    <lineage>
        <taxon>Bacteria</taxon>
        <taxon>Pseudomonadati</taxon>
        <taxon>Pseudomonadota</taxon>
        <taxon>Betaproteobacteria</taxon>
        <taxon>Burkholderiales</taxon>
        <taxon>Burkholderiaceae</taxon>
        <taxon>Paraburkholderia</taxon>
    </lineage>
</organism>
<feature type="domain" description="HTH marR-type" evidence="1">
    <location>
        <begin position="41"/>
        <end position="79"/>
    </location>
</feature>
<sequence>MTTALVSWALGQNLKPTAKLLLVTGCHMAAQHENGAHFFDPTIDELAARCGVTRMTVFATIRKLEKAGLLRVERFPGDRNVYLPQMGAGAKQ</sequence>
<dbReference type="Gene3D" id="1.10.10.10">
    <property type="entry name" value="Winged helix-like DNA-binding domain superfamily/Winged helix DNA-binding domain"/>
    <property type="match status" value="1"/>
</dbReference>
<accession>A0A7Z7BBY1</accession>
<gene>
    <name evidence="2" type="ORF">SAMN04487926_12136</name>
</gene>
<keyword evidence="3" id="KW-1185">Reference proteome</keyword>